<evidence type="ECO:0000313" key="3">
    <source>
        <dbReference type="Proteomes" id="UP000177697"/>
    </source>
</evidence>
<organism evidence="2 3">
    <name type="scientific">Candidatus Zambryskibacteria bacterium RIFOXYC1_FULL_39_10</name>
    <dbReference type="NCBI Taxonomy" id="1802779"/>
    <lineage>
        <taxon>Bacteria</taxon>
        <taxon>Candidatus Zambryskiibacteriota</taxon>
    </lineage>
</organism>
<accession>A0A1G2V0P6</accession>
<evidence type="ECO:0000259" key="1">
    <source>
        <dbReference type="Pfam" id="PF10543"/>
    </source>
</evidence>
<evidence type="ECO:0000313" key="2">
    <source>
        <dbReference type="EMBL" id="OHB15201.1"/>
    </source>
</evidence>
<dbReference type="EMBL" id="MHWW01000010">
    <property type="protein sequence ID" value="OHB15201.1"/>
    <property type="molecule type" value="Genomic_DNA"/>
</dbReference>
<dbReference type="Proteomes" id="UP000177697">
    <property type="component" value="Unassembled WGS sequence"/>
</dbReference>
<protein>
    <recommendedName>
        <fullName evidence="1">KilA-N DNA-binding domain-containing protein</fullName>
    </recommendedName>
</protein>
<sequence>MKKEASLVPLELVERKIYLIRGMKVMLDSDLAELYQVKTRTLNQAVKRNMERFPSDFMFQLNTKEISAVLRSRSQIVTLKRGQNIKYLPYAFTEQGVAMLSAVLKSERAVQMSIIIVRAFIKLREMLATHKNLVREFEKMKKTQKNHGQHIVNILNVISQLLNPPTEPPKEPISFKPKN</sequence>
<proteinExistence type="predicted"/>
<comment type="caution">
    <text evidence="2">The sequence shown here is derived from an EMBL/GenBank/DDBJ whole genome shotgun (WGS) entry which is preliminary data.</text>
</comment>
<reference evidence="2 3" key="1">
    <citation type="journal article" date="2016" name="Nat. Commun.">
        <title>Thousands of microbial genomes shed light on interconnected biogeochemical processes in an aquifer system.</title>
        <authorList>
            <person name="Anantharaman K."/>
            <person name="Brown C.T."/>
            <person name="Hug L.A."/>
            <person name="Sharon I."/>
            <person name="Castelle C.J."/>
            <person name="Probst A.J."/>
            <person name="Thomas B.C."/>
            <person name="Singh A."/>
            <person name="Wilkins M.J."/>
            <person name="Karaoz U."/>
            <person name="Brodie E.L."/>
            <person name="Williams K.H."/>
            <person name="Hubbard S.S."/>
            <person name="Banfield J.F."/>
        </authorList>
    </citation>
    <scope>NUCLEOTIDE SEQUENCE [LARGE SCALE GENOMIC DNA]</scope>
</reference>
<name>A0A1G2V0P6_9BACT</name>
<dbReference type="AlphaFoldDB" id="A0A1G2V0P6"/>
<dbReference type="InterPro" id="IPR018873">
    <property type="entry name" value="KilA-N_DNA-bd_domain"/>
</dbReference>
<feature type="domain" description="KilA-N DNA-binding" evidence="1">
    <location>
        <begin position="16"/>
        <end position="103"/>
    </location>
</feature>
<dbReference type="Pfam" id="PF10543">
    <property type="entry name" value="ORF6N"/>
    <property type="match status" value="1"/>
</dbReference>
<gene>
    <name evidence="2" type="ORF">A2431_03255</name>
</gene>